<evidence type="ECO:0000313" key="2">
    <source>
        <dbReference type="EMBL" id="MXY93358.1"/>
    </source>
</evidence>
<dbReference type="CDD" id="cd04186">
    <property type="entry name" value="GT_2_like_c"/>
    <property type="match status" value="1"/>
</dbReference>
<keyword evidence="2" id="KW-0808">Transferase</keyword>
<protein>
    <submittedName>
        <fullName evidence="2">Glycosyltransferase family 2 protein</fullName>
    </submittedName>
</protein>
<feature type="domain" description="Glycosyltransferase 2-like" evidence="1">
    <location>
        <begin position="42"/>
        <end position="197"/>
    </location>
</feature>
<dbReference type="PANTHER" id="PTHR43179">
    <property type="entry name" value="RHAMNOSYLTRANSFERASE WBBL"/>
    <property type="match status" value="1"/>
</dbReference>
<name>A0A6B0YVA1_9CHLR</name>
<reference evidence="2" key="1">
    <citation type="submission" date="2019-09" db="EMBL/GenBank/DDBJ databases">
        <title>Characterisation of the sponge microbiome using genome-centric metagenomics.</title>
        <authorList>
            <person name="Engelberts J.P."/>
            <person name="Robbins S.J."/>
            <person name="De Goeij J.M."/>
            <person name="Aranda M."/>
            <person name="Bell S.C."/>
            <person name="Webster N.S."/>
        </authorList>
    </citation>
    <scope>NUCLEOTIDE SEQUENCE</scope>
    <source>
        <strain evidence="2">SB0664_bin_27</strain>
    </source>
</reference>
<organism evidence="2">
    <name type="scientific">Caldilineaceae bacterium SB0664_bin_27</name>
    <dbReference type="NCBI Taxonomy" id="2605260"/>
    <lineage>
        <taxon>Bacteria</taxon>
        <taxon>Bacillati</taxon>
        <taxon>Chloroflexota</taxon>
        <taxon>Caldilineae</taxon>
        <taxon>Caldilineales</taxon>
        <taxon>Caldilineaceae</taxon>
    </lineage>
</organism>
<evidence type="ECO:0000259" key="1">
    <source>
        <dbReference type="Pfam" id="PF00535"/>
    </source>
</evidence>
<dbReference type="GO" id="GO:0016740">
    <property type="term" value="F:transferase activity"/>
    <property type="evidence" value="ECO:0007669"/>
    <property type="project" value="UniProtKB-KW"/>
</dbReference>
<dbReference type="AlphaFoldDB" id="A0A6B0YVA1"/>
<gene>
    <name evidence="2" type="ORF">F4Y42_07920</name>
</gene>
<dbReference type="SUPFAM" id="SSF53448">
    <property type="entry name" value="Nucleotide-diphospho-sugar transferases"/>
    <property type="match status" value="1"/>
</dbReference>
<dbReference type="InterPro" id="IPR029044">
    <property type="entry name" value="Nucleotide-diphossugar_trans"/>
</dbReference>
<dbReference type="Pfam" id="PF00535">
    <property type="entry name" value="Glycos_transf_2"/>
    <property type="match status" value="1"/>
</dbReference>
<proteinExistence type="predicted"/>
<dbReference type="Gene3D" id="3.90.550.10">
    <property type="entry name" value="Spore Coat Polysaccharide Biosynthesis Protein SpsA, Chain A"/>
    <property type="match status" value="1"/>
</dbReference>
<dbReference type="EMBL" id="VXRG01000067">
    <property type="protein sequence ID" value="MXY93358.1"/>
    <property type="molecule type" value="Genomic_DNA"/>
</dbReference>
<dbReference type="InterPro" id="IPR001173">
    <property type="entry name" value="Glyco_trans_2-like"/>
</dbReference>
<dbReference type="PANTHER" id="PTHR43179:SF7">
    <property type="entry name" value="RHAMNOSYLTRANSFERASE WBBL"/>
    <property type="match status" value="1"/>
</dbReference>
<comment type="caution">
    <text evidence="2">The sequence shown here is derived from an EMBL/GenBank/DDBJ whole genome shotgun (WGS) entry which is preliminary data.</text>
</comment>
<sequence length="339" mass="38011">MQSPRLVVWSEWIESTGSPSTLPASGMPSGSMPSAEEPDLAIVILNYNASALLSGCLTSVFASKGDFSYTVCVVDNGSSDGSAAMVGDRFPQAGLIVSETNLGFSAGNNLALRQLGLTERQTLHNRPFPRYILLLNNDTVLPANALADMIQFMDERPALGIAGPRVRRPDGTLDLACRRSFPTPWVSFCRMTRLSRLFPRSERFNAYNLSYLPEDAVHPVDSVVGAYMQVRTQAILQVGLLDEAYFMYGEDLDWAKRIKNASWDVWYNGKVEITHVKEASSRKSRKARRAFYEAMWIFYRKHYRANSSWALDKLIWLSIALIGGVDIAIRLWKLRQERA</sequence>
<accession>A0A6B0YVA1</accession>